<dbReference type="AlphaFoldDB" id="A0A4Z1IB04"/>
<organism evidence="1 2">
    <name type="scientific">Botryotinia convoluta</name>
    <dbReference type="NCBI Taxonomy" id="54673"/>
    <lineage>
        <taxon>Eukaryota</taxon>
        <taxon>Fungi</taxon>
        <taxon>Dikarya</taxon>
        <taxon>Ascomycota</taxon>
        <taxon>Pezizomycotina</taxon>
        <taxon>Leotiomycetes</taxon>
        <taxon>Helotiales</taxon>
        <taxon>Sclerotiniaceae</taxon>
        <taxon>Botryotinia</taxon>
    </lineage>
</organism>
<protein>
    <submittedName>
        <fullName evidence="1">Uncharacterized protein</fullName>
    </submittedName>
</protein>
<keyword evidence="2" id="KW-1185">Reference proteome</keyword>
<dbReference type="EMBL" id="PQXN01000051">
    <property type="protein sequence ID" value="TGO58799.1"/>
    <property type="molecule type" value="Genomic_DNA"/>
</dbReference>
<evidence type="ECO:0000313" key="1">
    <source>
        <dbReference type="EMBL" id="TGO58799.1"/>
    </source>
</evidence>
<comment type="caution">
    <text evidence="1">The sequence shown here is derived from an EMBL/GenBank/DDBJ whole genome shotgun (WGS) entry which is preliminary data.</text>
</comment>
<proteinExistence type="predicted"/>
<name>A0A4Z1IB04_9HELO</name>
<reference evidence="1 2" key="1">
    <citation type="submission" date="2017-12" db="EMBL/GenBank/DDBJ databases">
        <title>Comparative genomics of Botrytis spp.</title>
        <authorList>
            <person name="Valero-Jimenez C.A."/>
            <person name="Tapia P."/>
            <person name="Veloso J."/>
            <person name="Silva-Moreno E."/>
            <person name="Staats M."/>
            <person name="Valdes J.H."/>
            <person name="Van Kan J.A.L."/>
        </authorList>
    </citation>
    <scope>NUCLEOTIDE SEQUENCE [LARGE SCALE GENOMIC DNA]</scope>
    <source>
        <strain evidence="1 2">MUCL11595</strain>
    </source>
</reference>
<accession>A0A4Z1IB04</accession>
<dbReference type="Proteomes" id="UP000297527">
    <property type="component" value="Unassembled WGS sequence"/>
</dbReference>
<gene>
    <name evidence="1" type="ORF">BCON_0051g00390</name>
</gene>
<evidence type="ECO:0000313" key="2">
    <source>
        <dbReference type="Proteomes" id="UP000297527"/>
    </source>
</evidence>
<sequence>MAAYNCIQGTVDLDIGENATTKQPPPCIICSAIPDWPSEKKSGNRLGRFHDLQLVVEYAIDVCSL</sequence>